<dbReference type="InterPro" id="IPR003661">
    <property type="entry name" value="HisK_dim/P_dom"/>
</dbReference>
<name>A0ABU9BSK1_9BURK</name>
<evidence type="ECO:0000256" key="9">
    <source>
        <dbReference type="ARBA" id="ARBA00022741"/>
    </source>
</evidence>
<dbReference type="InterPro" id="IPR004358">
    <property type="entry name" value="Sig_transdc_His_kin-like_C"/>
</dbReference>
<evidence type="ECO:0000256" key="14">
    <source>
        <dbReference type="ARBA" id="ARBA00023136"/>
    </source>
</evidence>
<dbReference type="Gene3D" id="6.10.340.10">
    <property type="match status" value="1"/>
</dbReference>
<dbReference type="InterPro" id="IPR036097">
    <property type="entry name" value="HisK_dim/P_sf"/>
</dbReference>
<evidence type="ECO:0000313" key="19">
    <source>
        <dbReference type="Proteomes" id="UP001371218"/>
    </source>
</evidence>
<evidence type="ECO:0000256" key="3">
    <source>
        <dbReference type="ARBA" id="ARBA00012438"/>
    </source>
</evidence>
<dbReference type="GO" id="GO:0005524">
    <property type="term" value="F:ATP binding"/>
    <property type="evidence" value="ECO:0007669"/>
    <property type="project" value="UniProtKB-KW"/>
</dbReference>
<dbReference type="Pfam" id="PF00672">
    <property type="entry name" value="HAMP"/>
    <property type="match status" value="1"/>
</dbReference>
<dbReference type="PROSITE" id="PS50885">
    <property type="entry name" value="HAMP"/>
    <property type="match status" value="1"/>
</dbReference>
<keyword evidence="11 18" id="KW-0067">ATP-binding</keyword>
<gene>
    <name evidence="18" type="ORF">AACH06_19180</name>
</gene>
<keyword evidence="5" id="KW-0997">Cell inner membrane</keyword>
<dbReference type="InterPro" id="IPR050980">
    <property type="entry name" value="2C_sensor_his_kinase"/>
</dbReference>
<evidence type="ECO:0000256" key="5">
    <source>
        <dbReference type="ARBA" id="ARBA00022519"/>
    </source>
</evidence>
<dbReference type="EC" id="2.7.13.3" evidence="3"/>
<evidence type="ECO:0000256" key="15">
    <source>
        <dbReference type="SAM" id="Phobius"/>
    </source>
</evidence>
<keyword evidence="10" id="KW-0418">Kinase</keyword>
<keyword evidence="13" id="KW-0902">Two-component regulatory system</keyword>
<feature type="domain" description="HAMP" evidence="17">
    <location>
        <begin position="179"/>
        <end position="232"/>
    </location>
</feature>
<evidence type="ECO:0000256" key="11">
    <source>
        <dbReference type="ARBA" id="ARBA00022840"/>
    </source>
</evidence>
<evidence type="ECO:0000256" key="6">
    <source>
        <dbReference type="ARBA" id="ARBA00022553"/>
    </source>
</evidence>
<dbReference type="Gene3D" id="3.30.565.10">
    <property type="entry name" value="Histidine kinase-like ATPase, C-terminal domain"/>
    <property type="match status" value="1"/>
</dbReference>
<dbReference type="CDD" id="cd06225">
    <property type="entry name" value="HAMP"/>
    <property type="match status" value="1"/>
</dbReference>
<keyword evidence="19" id="KW-1185">Reference proteome</keyword>
<dbReference type="SUPFAM" id="SSF55874">
    <property type="entry name" value="ATPase domain of HSP90 chaperone/DNA topoisomerase II/histidine kinase"/>
    <property type="match status" value="1"/>
</dbReference>
<dbReference type="SMART" id="SM00304">
    <property type="entry name" value="HAMP"/>
    <property type="match status" value="1"/>
</dbReference>
<evidence type="ECO:0000256" key="1">
    <source>
        <dbReference type="ARBA" id="ARBA00000085"/>
    </source>
</evidence>
<evidence type="ECO:0000256" key="12">
    <source>
        <dbReference type="ARBA" id="ARBA00022989"/>
    </source>
</evidence>
<dbReference type="PROSITE" id="PS50109">
    <property type="entry name" value="HIS_KIN"/>
    <property type="match status" value="1"/>
</dbReference>
<feature type="domain" description="Histidine kinase" evidence="16">
    <location>
        <begin position="240"/>
        <end position="439"/>
    </location>
</feature>
<keyword evidence="9" id="KW-0547">Nucleotide-binding</keyword>
<protein>
    <recommendedName>
        <fullName evidence="3">histidine kinase</fullName>
        <ecNumber evidence="3">2.7.13.3</ecNumber>
    </recommendedName>
</protein>
<dbReference type="SMART" id="SM00387">
    <property type="entry name" value="HATPase_c"/>
    <property type="match status" value="1"/>
</dbReference>
<keyword evidence="6" id="KW-0597">Phosphoprotein</keyword>
<dbReference type="Gene3D" id="1.10.287.130">
    <property type="match status" value="1"/>
</dbReference>
<sequence length="439" mass="47580">MTWLPRTLFQRNLLLIVALILVGQIGSAWLFRTFVTLPRTTLLAEGTVRELQALETGLGALPPAERSAFVAGFNGSVKRAVQRGEPPADTERWRATRLQRLFLNEVGERWALTGHTLQWRPLAEPDVGHVIQVRLDVQGQAYWVNLPGLPPAPVFSGAWLAATIATALLAILGAWLIQRRINRPLNDLVHASAALGRGERPSPLPVDGVPREIASVSHAFNDMAVSLAQSERERSLMLAGLSHDLRTPLAKMRLATEMLDGRAEAELLGTLNRNIDAMDSLLGRFLDFVRSSEEDRDAPAQADLNALVQDALTLCPADGVHWQPGPLSARPLRRQGVMRMVLNLVVNAQRYGAPPIEVATGEDGTALWLEVRDRGPGIQPSLAESLKQPFKRGDAARSGPSGAGLGLAIVERVAQAHGAQFQLLPRPGGGLVARVAWPG</sequence>
<dbReference type="InterPro" id="IPR003660">
    <property type="entry name" value="HAMP_dom"/>
</dbReference>
<dbReference type="Proteomes" id="UP001371218">
    <property type="component" value="Unassembled WGS sequence"/>
</dbReference>
<comment type="caution">
    <text evidence="18">The sequence shown here is derived from an EMBL/GenBank/DDBJ whole genome shotgun (WGS) entry which is preliminary data.</text>
</comment>
<evidence type="ECO:0000256" key="13">
    <source>
        <dbReference type="ARBA" id="ARBA00023012"/>
    </source>
</evidence>
<dbReference type="RefSeq" id="WP_341427372.1">
    <property type="nucleotide sequence ID" value="NZ_JBBUTG010000013.1"/>
</dbReference>
<reference evidence="18 19" key="1">
    <citation type="submission" date="2024-04" db="EMBL/GenBank/DDBJ databases">
        <title>Novel species of the genus Ideonella isolated from streams.</title>
        <authorList>
            <person name="Lu H."/>
        </authorList>
    </citation>
    <scope>NUCLEOTIDE SEQUENCE [LARGE SCALE GENOMIC DNA]</scope>
    <source>
        <strain evidence="18 19">DXS29W</strain>
    </source>
</reference>
<keyword evidence="14 15" id="KW-0472">Membrane</keyword>
<dbReference type="CDD" id="cd00082">
    <property type="entry name" value="HisKA"/>
    <property type="match status" value="1"/>
</dbReference>
<evidence type="ECO:0000256" key="4">
    <source>
        <dbReference type="ARBA" id="ARBA00022475"/>
    </source>
</evidence>
<dbReference type="PANTHER" id="PTHR44936:SF5">
    <property type="entry name" value="SENSOR HISTIDINE KINASE ENVZ"/>
    <property type="match status" value="1"/>
</dbReference>
<dbReference type="InterPro" id="IPR003594">
    <property type="entry name" value="HATPase_dom"/>
</dbReference>
<evidence type="ECO:0000256" key="7">
    <source>
        <dbReference type="ARBA" id="ARBA00022679"/>
    </source>
</evidence>
<dbReference type="PRINTS" id="PR00344">
    <property type="entry name" value="BCTRLSENSOR"/>
</dbReference>
<dbReference type="Pfam" id="PF02518">
    <property type="entry name" value="HATPase_c"/>
    <property type="match status" value="1"/>
</dbReference>
<feature type="transmembrane region" description="Helical" evidence="15">
    <location>
        <begin position="157"/>
        <end position="177"/>
    </location>
</feature>
<dbReference type="InterPro" id="IPR036890">
    <property type="entry name" value="HATPase_C_sf"/>
</dbReference>
<organism evidence="18 19">
    <name type="scientific">Ideonella lacteola</name>
    <dbReference type="NCBI Taxonomy" id="2984193"/>
    <lineage>
        <taxon>Bacteria</taxon>
        <taxon>Pseudomonadati</taxon>
        <taxon>Pseudomonadota</taxon>
        <taxon>Betaproteobacteria</taxon>
        <taxon>Burkholderiales</taxon>
        <taxon>Sphaerotilaceae</taxon>
        <taxon>Ideonella</taxon>
    </lineage>
</organism>
<dbReference type="PANTHER" id="PTHR44936">
    <property type="entry name" value="SENSOR PROTEIN CREC"/>
    <property type="match status" value="1"/>
</dbReference>
<accession>A0ABU9BSK1</accession>
<evidence type="ECO:0000259" key="17">
    <source>
        <dbReference type="PROSITE" id="PS50885"/>
    </source>
</evidence>
<evidence type="ECO:0000313" key="18">
    <source>
        <dbReference type="EMBL" id="MEK8032950.1"/>
    </source>
</evidence>
<dbReference type="SMART" id="SM00388">
    <property type="entry name" value="HisKA"/>
    <property type="match status" value="1"/>
</dbReference>
<evidence type="ECO:0000256" key="8">
    <source>
        <dbReference type="ARBA" id="ARBA00022692"/>
    </source>
</evidence>
<keyword evidence="7" id="KW-0808">Transferase</keyword>
<comment type="subcellular location">
    <subcellularLocation>
        <location evidence="2">Cell inner membrane</location>
        <topology evidence="2">Multi-pass membrane protein</topology>
    </subcellularLocation>
</comment>
<dbReference type="InterPro" id="IPR005467">
    <property type="entry name" value="His_kinase_dom"/>
</dbReference>
<comment type="catalytic activity">
    <reaction evidence="1">
        <text>ATP + protein L-histidine = ADP + protein N-phospho-L-histidine.</text>
        <dbReference type="EC" id="2.7.13.3"/>
    </reaction>
</comment>
<dbReference type="EMBL" id="JBBUTG010000013">
    <property type="protein sequence ID" value="MEK8032950.1"/>
    <property type="molecule type" value="Genomic_DNA"/>
</dbReference>
<keyword evidence="8 15" id="KW-0812">Transmembrane</keyword>
<keyword evidence="4" id="KW-1003">Cell membrane</keyword>
<proteinExistence type="predicted"/>
<evidence type="ECO:0000259" key="16">
    <source>
        <dbReference type="PROSITE" id="PS50109"/>
    </source>
</evidence>
<evidence type="ECO:0000256" key="2">
    <source>
        <dbReference type="ARBA" id="ARBA00004429"/>
    </source>
</evidence>
<evidence type="ECO:0000256" key="10">
    <source>
        <dbReference type="ARBA" id="ARBA00022777"/>
    </source>
</evidence>
<keyword evidence="12 15" id="KW-1133">Transmembrane helix</keyword>
<feature type="transmembrane region" description="Helical" evidence="15">
    <location>
        <begin position="12"/>
        <end position="31"/>
    </location>
</feature>
<dbReference type="SUPFAM" id="SSF47384">
    <property type="entry name" value="Homodimeric domain of signal transducing histidine kinase"/>
    <property type="match status" value="1"/>
</dbReference>
<dbReference type="Pfam" id="PF00512">
    <property type="entry name" value="HisKA"/>
    <property type="match status" value="1"/>
</dbReference>